<dbReference type="Proteomes" id="UP000787568">
    <property type="component" value="Unassembled WGS sequence"/>
</dbReference>
<dbReference type="Pfam" id="PF09611">
    <property type="entry name" value="Cas_Csy1"/>
    <property type="match status" value="1"/>
</dbReference>
<gene>
    <name evidence="1" type="primary">csy1</name>
    <name evidence="1" type="ORF">I8747_15935</name>
</gene>
<protein>
    <submittedName>
        <fullName evidence="1">Type I-F CRISPR-associated protein Csy1</fullName>
    </submittedName>
</protein>
<dbReference type="AlphaFoldDB" id="A0AAJ0ZL63"/>
<comment type="caution">
    <text evidence="1">The sequence shown here is derived from an EMBL/GenBank/DDBJ whole genome shotgun (WGS) entry which is preliminary data.</text>
</comment>
<dbReference type="EMBL" id="JAEEFW010000005">
    <property type="protein sequence ID" value="MBU4634290.1"/>
    <property type="molecule type" value="Genomic_DNA"/>
</dbReference>
<evidence type="ECO:0000313" key="1">
    <source>
        <dbReference type="EMBL" id="MBU4634290.1"/>
    </source>
</evidence>
<proteinExistence type="predicted"/>
<dbReference type="RefSeq" id="WP_216310934.1">
    <property type="nucleotide sequence ID" value="NZ_JAEEFW010000005.1"/>
</dbReference>
<reference evidence="1" key="1">
    <citation type="submission" date="2020-12" db="EMBL/GenBank/DDBJ databases">
        <title>Generalized mutagenesis with transposon Tn5. A laboratory procedure for the identification of genes responsible for a bacterial phenotype and its regulation, illustrated with phenazine production in Pseudomonas chlororaphis.</title>
        <authorList>
            <person name="Muzio F."/>
            <person name="Sobrero P."/>
            <person name="Agaras B."/>
            <person name="Valverde C."/>
        </authorList>
    </citation>
    <scope>NUCLEOTIDE SEQUENCE</scope>
    <source>
        <strain evidence="1">SMMP3</strain>
    </source>
</reference>
<dbReference type="NCBIfam" id="TIGR02564">
    <property type="entry name" value="cas_Csy1"/>
    <property type="match status" value="1"/>
</dbReference>
<name>A0AAJ0ZL63_9PSED</name>
<accession>A0AAJ0ZL63</accession>
<sequence>MTEGPDQTSRARLFHNAISAFIHERREAKLKGSEANQATADKYAYATWLADAARRVTQIQAVTHVLKAIHPDARGSNLHRVPQSLPSHSEIGTHVLGNDYVDDVVGNAAALDVYKFLKLEVEGRRLLDWLQDDDSDLLSALDSDPKVAHEWATSFKGLIRSSGKPTSHGLAKQVYWSVSGEPADDTGFHLLQPLFPSSLVHAVHTDINKARFGENNKAARLAKRNNQPHIGVYRDYRNLVVRKLGGTKPQNISQLNSERGGVNYLLASMPPQWQQGQLKHFLFISSVLERLRRFEDVNELILALCALLESAPKPTSATRLRRERIEQAFAQALAAFGLINREQLEPGWTRHPDCRLPLCEQLWLDPLRAELPWREDHLEEDQAFAAAIESGDWPSQVAHRFGNWLNAILQQRGLPVGDAEHAHWARQAMIDADYLLPRPSASLNDEKDIAHG</sequence>
<dbReference type="InterPro" id="IPR013397">
    <property type="entry name" value="CRISPR-assoc_prot_Csy1"/>
</dbReference>
<organism evidence="1 2">
    <name type="scientific">Pseudomonas chlororaphis subsp. aurantiaca</name>
    <dbReference type="NCBI Taxonomy" id="86192"/>
    <lineage>
        <taxon>Bacteria</taxon>
        <taxon>Pseudomonadati</taxon>
        <taxon>Pseudomonadota</taxon>
        <taxon>Gammaproteobacteria</taxon>
        <taxon>Pseudomonadales</taxon>
        <taxon>Pseudomonadaceae</taxon>
        <taxon>Pseudomonas</taxon>
    </lineage>
</organism>
<evidence type="ECO:0000313" key="2">
    <source>
        <dbReference type="Proteomes" id="UP000787568"/>
    </source>
</evidence>